<organism evidence="7 8">
    <name type="scientific">Flavobacterium zubiriense</name>
    <dbReference type="NCBI Taxonomy" id="3138075"/>
    <lineage>
        <taxon>Bacteria</taxon>
        <taxon>Pseudomonadati</taxon>
        <taxon>Bacteroidota</taxon>
        <taxon>Flavobacteriia</taxon>
        <taxon>Flavobacteriales</taxon>
        <taxon>Flavobacteriaceae</taxon>
        <taxon>Flavobacterium</taxon>
    </lineage>
</organism>
<dbReference type="Gene3D" id="3.10.50.40">
    <property type="match status" value="1"/>
</dbReference>
<keyword evidence="3 4" id="KW-0413">Isomerase</keyword>
<accession>A0ABV4T7W0</accession>
<dbReference type="InterPro" id="IPR046357">
    <property type="entry name" value="PPIase_dom_sf"/>
</dbReference>
<protein>
    <recommendedName>
        <fullName evidence="4">Peptidyl-prolyl cis-trans isomerase</fullName>
        <ecNumber evidence="4">5.2.1.8</ecNumber>
    </recommendedName>
</protein>
<evidence type="ECO:0000256" key="1">
    <source>
        <dbReference type="ARBA" id="ARBA00000971"/>
    </source>
</evidence>
<name>A0ABV4T7W0_9FLAO</name>
<evidence type="ECO:0000259" key="6">
    <source>
        <dbReference type="PROSITE" id="PS50059"/>
    </source>
</evidence>
<dbReference type="PROSITE" id="PS51257">
    <property type="entry name" value="PROKAR_LIPOPROTEIN"/>
    <property type="match status" value="1"/>
</dbReference>
<dbReference type="RefSeq" id="WP_373405066.1">
    <property type="nucleotide sequence ID" value="NZ_JBCFQL010000001.1"/>
</dbReference>
<comment type="similarity">
    <text evidence="4">Belongs to the FKBP-type PPIase family.</text>
</comment>
<comment type="caution">
    <text evidence="7">The sequence shown here is derived from an EMBL/GenBank/DDBJ whole genome shotgun (WGS) entry which is preliminary data.</text>
</comment>
<dbReference type="InterPro" id="IPR019869">
    <property type="entry name" value="Motility-assoc_PPIase_GldI"/>
</dbReference>
<feature type="domain" description="PPIase FKBP-type" evidence="6">
    <location>
        <begin position="93"/>
        <end position="180"/>
    </location>
</feature>
<keyword evidence="8" id="KW-1185">Reference proteome</keyword>
<evidence type="ECO:0000256" key="2">
    <source>
        <dbReference type="ARBA" id="ARBA00023110"/>
    </source>
</evidence>
<dbReference type="PROSITE" id="PS50059">
    <property type="entry name" value="FKBP_PPIASE"/>
    <property type="match status" value="1"/>
</dbReference>
<dbReference type="Proteomes" id="UP001574169">
    <property type="component" value="Unassembled WGS sequence"/>
</dbReference>
<evidence type="ECO:0000256" key="3">
    <source>
        <dbReference type="PROSITE-ProRule" id="PRU00277"/>
    </source>
</evidence>
<keyword evidence="2 3" id="KW-0697">Rotamase</keyword>
<reference evidence="7 8" key="1">
    <citation type="submission" date="2024-04" db="EMBL/GenBank/DDBJ databases">
        <title>New Clade of Flavobacterium.</title>
        <authorList>
            <person name="Matos L."/>
            <person name="Proenca D.N."/>
            <person name="Fransisco R.M."/>
            <person name="Chung A.P."/>
            <person name="Maccario L."/>
            <person name="Sorensen S.J."/>
            <person name="Morais P.V."/>
        </authorList>
    </citation>
    <scope>NUCLEOTIDE SEQUENCE [LARGE SCALE GENOMIC DNA]</scope>
    <source>
        <strain evidence="7 8">FZUC8N2.13</strain>
    </source>
</reference>
<dbReference type="SUPFAM" id="SSF54534">
    <property type="entry name" value="FKBP-like"/>
    <property type="match status" value="1"/>
</dbReference>
<proteinExistence type="inferred from homology"/>
<evidence type="ECO:0000313" key="7">
    <source>
        <dbReference type="EMBL" id="MFA9190038.1"/>
    </source>
</evidence>
<evidence type="ECO:0000256" key="4">
    <source>
        <dbReference type="RuleBase" id="RU003915"/>
    </source>
</evidence>
<evidence type="ECO:0000256" key="5">
    <source>
        <dbReference type="SAM" id="MobiDB-lite"/>
    </source>
</evidence>
<evidence type="ECO:0000313" key="8">
    <source>
        <dbReference type="Proteomes" id="UP001574169"/>
    </source>
</evidence>
<dbReference type="EMBL" id="JBCFQL010000001">
    <property type="protein sequence ID" value="MFA9190038.1"/>
    <property type="molecule type" value="Genomic_DNA"/>
</dbReference>
<dbReference type="InterPro" id="IPR001179">
    <property type="entry name" value="PPIase_FKBP_dom"/>
</dbReference>
<sequence>MKAIQFIVTSYFLCFVFTGCIQHQEARRPISSASGVFMKKSVERNKKLNASDEDLIKALMKKNPNISYFASSKGYWYSYETKNNVDTITPKKGDVAFFNYELKDLEGATIYSEVELRPQVYRVDKQEIMTGMRDGIKLMRKNERVNFFFPSHMAYGYHGDNKKIGVNQPLICTITLTDFKPEAVYKKELEQNSQLNKTPTQDSINSIKKPKKIVSKPKTTTQDTLEK</sequence>
<dbReference type="EC" id="5.2.1.8" evidence="4"/>
<feature type="compositionally biased region" description="Polar residues" evidence="5">
    <location>
        <begin position="191"/>
        <end position="202"/>
    </location>
</feature>
<gene>
    <name evidence="7" type="primary">gldI</name>
    <name evidence="7" type="ORF">AAGV28_01540</name>
</gene>
<dbReference type="Pfam" id="PF00254">
    <property type="entry name" value="FKBP_C"/>
    <property type="match status" value="1"/>
</dbReference>
<dbReference type="NCBIfam" id="TIGR03516">
    <property type="entry name" value="ppisom_GldI"/>
    <property type="match status" value="1"/>
</dbReference>
<feature type="region of interest" description="Disordered" evidence="5">
    <location>
        <begin position="189"/>
        <end position="227"/>
    </location>
</feature>
<comment type="catalytic activity">
    <reaction evidence="1 3 4">
        <text>[protein]-peptidylproline (omega=180) = [protein]-peptidylproline (omega=0)</text>
        <dbReference type="Rhea" id="RHEA:16237"/>
        <dbReference type="Rhea" id="RHEA-COMP:10747"/>
        <dbReference type="Rhea" id="RHEA-COMP:10748"/>
        <dbReference type="ChEBI" id="CHEBI:83833"/>
        <dbReference type="ChEBI" id="CHEBI:83834"/>
        <dbReference type="EC" id="5.2.1.8"/>
    </reaction>
</comment>